<evidence type="ECO:0000256" key="8">
    <source>
        <dbReference type="SAM" id="Phobius"/>
    </source>
</evidence>
<protein>
    <recommendedName>
        <fullName evidence="11">Urea transporter</fullName>
    </recommendedName>
</protein>
<keyword evidence="3" id="KW-1003">Cell membrane</keyword>
<name>A0AAW0YE12_CHEQU</name>
<dbReference type="EMBL" id="JARKIK010000002">
    <property type="protein sequence ID" value="KAK8753605.1"/>
    <property type="molecule type" value="Genomic_DNA"/>
</dbReference>
<feature type="transmembrane region" description="Helical" evidence="8">
    <location>
        <begin position="292"/>
        <end position="313"/>
    </location>
</feature>
<feature type="transmembrane region" description="Helical" evidence="8">
    <location>
        <begin position="157"/>
        <end position="176"/>
    </location>
</feature>
<feature type="transmembrane region" description="Helical" evidence="8">
    <location>
        <begin position="268"/>
        <end position="285"/>
    </location>
</feature>
<reference evidence="9 10" key="1">
    <citation type="journal article" date="2024" name="BMC Genomics">
        <title>Genome assembly of redclaw crayfish (Cherax quadricarinatus) provides insights into its immune adaptation and hypoxia tolerance.</title>
        <authorList>
            <person name="Liu Z."/>
            <person name="Zheng J."/>
            <person name="Li H."/>
            <person name="Fang K."/>
            <person name="Wang S."/>
            <person name="He J."/>
            <person name="Zhou D."/>
            <person name="Weng S."/>
            <person name="Chi M."/>
            <person name="Gu Z."/>
            <person name="He J."/>
            <person name="Li F."/>
            <person name="Wang M."/>
        </authorList>
    </citation>
    <scope>NUCLEOTIDE SEQUENCE [LARGE SCALE GENOMIC DNA]</scope>
    <source>
        <strain evidence="9">ZL_2023a</strain>
    </source>
</reference>
<dbReference type="GO" id="GO:0005886">
    <property type="term" value="C:plasma membrane"/>
    <property type="evidence" value="ECO:0007669"/>
    <property type="project" value="UniProtKB-SubCell"/>
</dbReference>
<evidence type="ECO:0000256" key="2">
    <source>
        <dbReference type="ARBA" id="ARBA00005914"/>
    </source>
</evidence>
<dbReference type="Gene3D" id="1.10.3430.10">
    <property type="entry name" value="Ammonium transporter AmtB like domains"/>
    <property type="match status" value="1"/>
</dbReference>
<feature type="transmembrane region" description="Helical" evidence="8">
    <location>
        <begin position="62"/>
        <end position="86"/>
    </location>
</feature>
<evidence type="ECO:0000313" key="9">
    <source>
        <dbReference type="EMBL" id="KAK8753605.1"/>
    </source>
</evidence>
<dbReference type="PANTHER" id="PTHR10464:SF4">
    <property type="entry name" value="UREA TRANSPORTER"/>
    <property type="match status" value="1"/>
</dbReference>
<keyword evidence="10" id="KW-1185">Reference proteome</keyword>
<keyword evidence="6 8" id="KW-0472">Membrane</keyword>
<dbReference type="Pfam" id="PF03253">
    <property type="entry name" value="UT"/>
    <property type="match status" value="1"/>
</dbReference>
<dbReference type="InterPro" id="IPR004937">
    <property type="entry name" value="Urea_transporter"/>
</dbReference>
<evidence type="ECO:0000256" key="3">
    <source>
        <dbReference type="ARBA" id="ARBA00022475"/>
    </source>
</evidence>
<keyword evidence="5 8" id="KW-1133">Transmembrane helix</keyword>
<feature type="transmembrane region" description="Helical" evidence="8">
    <location>
        <begin position="240"/>
        <end position="262"/>
    </location>
</feature>
<keyword evidence="4 8" id="KW-0812">Transmembrane</keyword>
<comment type="similarity">
    <text evidence="2">Belongs to the urea transporter family.</text>
</comment>
<feature type="transmembrane region" description="Helical" evidence="8">
    <location>
        <begin position="98"/>
        <end position="119"/>
    </location>
</feature>
<evidence type="ECO:0008006" key="11">
    <source>
        <dbReference type="Google" id="ProtNLM"/>
    </source>
</evidence>
<evidence type="ECO:0000256" key="1">
    <source>
        <dbReference type="ARBA" id="ARBA00004651"/>
    </source>
</evidence>
<comment type="catalytic activity">
    <reaction evidence="7">
        <text>urea(in) = urea(out)</text>
        <dbReference type="Rhea" id="RHEA:32799"/>
        <dbReference type="ChEBI" id="CHEBI:16199"/>
    </reaction>
</comment>
<dbReference type="InterPro" id="IPR029020">
    <property type="entry name" value="Ammonium/urea_transptr"/>
</dbReference>
<evidence type="ECO:0000256" key="7">
    <source>
        <dbReference type="ARBA" id="ARBA00033993"/>
    </source>
</evidence>
<evidence type="ECO:0000313" key="10">
    <source>
        <dbReference type="Proteomes" id="UP001445076"/>
    </source>
</evidence>
<comment type="subcellular location">
    <subcellularLocation>
        <location evidence="1">Cell membrane</location>
        <topology evidence="1">Multi-pass membrane protein</topology>
    </subcellularLocation>
</comment>
<organism evidence="9 10">
    <name type="scientific">Cherax quadricarinatus</name>
    <name type="common">Australian red claw crayfish</name>
    <dbReference type="NCBI Taxonomy" id="27406"/>
    <lineage>
        <taxon>Eukaryota</taxon>
        <taxon>Metazoa</taxon>
        <taxon>Ecdysozoa</taxon>
        <taxon>Arthropoda</taxon>
        <taxon>Crustacea</taxon>
        <taxon>Multicrustacea</taxon>
        <taxon>Malacostraca</taxon>
        <taxon>Eumalacostraca</taxon>
        <taxon>Eucarida</taxon>
        <taxon>Decapoda</taxon>
        <taxon>Pleocyemata</taxon>
        <taxon>Astacidea</taxon>
        <taxon>Parastacoidea</taxon>
        <taxon>Parastacidae</taxon>
        <taxon>Cherax</taxon>
    </lineage>
</organism>
<comment type="caution">
    <text evidence="9">The sequence shown here is derived from an EMBL/GenBank/DDBJ whole genome shotgun (WGS) entry which is preliminary data.</text>
</comment>
<evidence type="ECO:0000256" key="4">
    <source>
        <dbReference type="ARBA" id="ARBA00022692"/>
    </source>
</evidence>
<dbReference type="AlphaFoldDB" id="A0AAW0YE12"/>
<evidence type="ECO:0000256" key="5">
    <source>
        <dbReference type="ARBA" id="ARBA00022989"/>
    </source>
</evidence>
<evidence type="ECO:0000256" key="6">
    <source>
        <dbReference type="ARBA" id="ARBA00023136"/>
    </source>
</evidence>
<gene>
    <name evidence="9" type="ORF">OTU49_000647</name>
</gene>
<feature type="transmembrane region" description="Helical" evidence="8">
    <location>
        <begin position="319"/>
        <end position="343"/>
    </location>
</feature>
<dbReference type="GO" id="GO:0015204">
    <property type="term" value="F:urea transmembrane transporter activity"/>
    <property type="evidence" value="ECO:0007669"/>
    <property type="project" value="InterPro"/>
</dbReference>
<dbReference type="PANTHER" id="PTHR10464">
    <property type="entry name" value="UREA TRANSPORTER"/>
    <property type="match status" value="1"/>
</dbReference>
<proteinExistence type="inferred from homology"/>
<accession>A0AAW0YE12</accession>
<sequence>MLNIIQNPPFVLAWVTGDASAAKDALSKFTWRSPIVVVKVVDSVLRGVAQVVFVNNPLSGSLILLGLFLSDFRCGSGALLCSLSAITVAKVMGIPNSIIEAGLTNFNAVLVGTVIPALYPVFFHQPLSLPVWGYMIVSSVFSVCVLGGLGRILDAHTLPAFTLPFNLVTFMAFVSMREAGYEIEPLNVNQTHEYPVDPTWNQQVWLGTLLSAGQVWGVESVWCSTLVMVAVFISSPLLTLLTYTGATVATFTALVVSSAPYTLVEAGVWGYNGFLSAGAITFFMVPTPRTLLLAVINAFFTTFIHSSLSPIFASVQLPVLTIPFCLSSLIFLSLAMSVGPASLRVSSPSFPERHLVLYAQKLSNEKKTQEIATTVPEISRL</sequence>
<dbReference type="Proteomes" id="UP001445076">
    <property type="component" value="Unassembled WGS sequence"/>
</dbReference>
<feature type="transmembrane region" description="Helical" evidence="8">
    <location>
        <begin position="131"/>
        <end position="150"/>
    </location>
</feature>